<keyword evidence="2" id="KW-1185">Reference proteome</keyword>
<dbReference type="AlphaFoldDB" id="A0A1M7ZYS0"/>
<name>A0A1M7ZYS0_9FLAO</name>
<gene>
    <name evidence="1" type="ORF">SAMN05443547_2372</name>
</gene>
<accession>A0A1M7ZYS0</accession>
<sequence>MSILFIKIKISLNKKHTFSKKEDKILIIHKKEPYLQLIYNSALLKKTYLLGLRKRCCIGVV</sequence>
<evidence type="ECO:0000313" key="2">
    <source>
        <dbReference type="Proteomes" id="UP000184611"/>
    </source>
</evidence>
<reference evidence="2" key="1">
    <citation type="submission" date="2016-12" db="EMBL/GenBank/DDBJ databases">
        <authorList>
            <person name="Varghese N."/>
            <person name="Submissions S."/>
        </authorList>
    </citation>
    <scope>NUCLEOTIDE SEQUENCE [LARGE SCALE GENOMIC DNA]</scope>
    <source>
        <strain evidence="2">DSM 18830</strain>
    </source>
</reference>
<protein>
    <submittedName>
        <fullName evidence="1">Uncharacterized protein</fullName>
    </submittedName>
</protein>
<organism evidence="1 2">
    <name type="scientific">Flavobacterium cucumis</name>
    <dbReference type="NCBI Taxonomy" id="416016"/>
    <lineage>
        <taxon>Bacteria</taxon>
        <taxon>Pseudomonadati</taxon>
        <taxon>Bacteroidota</taxon>
        <taxon>Flavobacteriia</taxon>
        <taxon>Flavobacteriales</taxon>
        <taxon>Flavobacteriaceae</taxon>
        <taxon>Flavobacterium</taxon>
    </lineage>
</organism>
<dbReference type="STRING" id="416016.SAMN05443547_2372"/>
<dbReference type="EMBL" id="FRYK01000005">
    <property type="protein sequence ID" value="SHO73993.1"/>
    <property type="molecule type" value="Genomic_DNA"/>
</dbReference>
<dbReference type="Proteomes" id="UP000184611">
    <property type="component" value="Unassembled WGS sequence"/>
</dbReference>
<proteinExistence type="predicted"/>
<evidence type="ECO:0000313" key="1">
    <source>
        <dbReference type="EMBL" id="SHO73993.1"/>
    </source>
</evidence>